<organism evidence="5 6">
    <name type="scientific">Salinisphaera hydrothermalis (strain C41B8)</name>
    <dbReference type="NCBI Taxonomy" id="1304275"/>
    <lineage>
        <taxon>Bacteria</taxon>
        <taxon>Pseudomonadati</taxon>
        <taxon>Pseudomonadota</taxon>
        <taxon>Gammaproteobacteria</taxon>
        <taxon>Salinisphaerales</taxon>
        <taxon>Salinisphaeraceae</taxon>
        <taxon>Salinisphaera</taxon>
    </lineage>
</organism>
<dbReference type="AlphaFoldDB" id="A0A084IR34"/>
<dbReference type="STRING" id="1304275.C41B8_00425"/>
<feature type="transmembrane region" description="Helical" evidence="3">
    <location>
        <begin position="6"/>
        <end position="28"/>
    </location>
</feature>
<accession>A0A084IR34</accession>
<dbReference type="Proteomes" id="UP000028302">
    <property type="component" value="Unassembled WGS sequence"/>
</dbReference>
<dbReference type="PANTHER" id="PTHR33371">
    <property type="entry name" value="INTERMEMBRANE PHOSPHOLIPID TRANSPORT SYSTEM BINDING PROTEIN MLAD-RELATED"/>
    <property type="match status" value="1"/>
</dbReference>
<keyword evidence="6" id="KW-1185">Reference proteome</keyword>
<name>A0A084IR34_SALHC</name>
<feature type="domain" description="Mce/MlaD" evidence="4">
    <location>
        <begin position="46"/>
        <end position="125"/>
    </location>
</feature>
<keyword evidence="3" id="KW-0812">Transmembrane</keyword>
<dbReference type="eggNOG" id="COG1463">
    <property type="taxonomic scope" value="Bacteria"/>
</dbReference>
<dbReference type="OrthoDB" id="9806984at2"/>
<evidence type="ECO:0000256" key="3">
    <source>
        <dbReference type="SAM" id="Phobius"/>
    </source>
</evidence>
<feature type="coiled-coil region" evidence="1">
    <location>
        <begin position="228"/>
        <end position="276"/>
    </location>
</feature>
<feature type="region of interest" description="Disordered" evidence="2">
    <location>
        <begin position="276"/>
        <end position="295"/>
    </location>
</feature>
<evidence type="ECO:0000259" key="4">
    <source>
        <dbReference type="Pfam" id="PF02470"/>
    </source>
</evidence>
<dbReference type="PATRIC" id="fig|1304275.5.peg.81"/>
<dbReference type="Gene3D" id="1.10.287.1490">
    <property type="match status" value="1"/>
</dbReference>
<keyword evidence="1" id="KW-0175">Coiled coil</keyword>
<protein>
    <recommendedName>
        <fullName evidence="4">Mce/MlaD domain-containing protein</fullName>
    </recommendedName>
</protein>
<dbReference type="InterPro" id="IPR003399">
    <property type="entry name" value="Mce/MlaD"/>
</dbReference>
<dbReference type="InterPro" id="IPR052336">
    <property type="entry name" value="MlaD_Phospholipid_Transporter"/>
</dbReference>
<gene>
    <name evidence="5" type="ORF">C41B8_00425</name>
</gene>
<keyword evidence="3" id="KW-1133">Transmembrane helix</keyword>
<dbReference type="EMBL" id="APNK01000001">
    <property type="protein sequence ID" value="KEZ79168.1"/>
    <property type="molecule type" value="Genomic_DNA"/>
</dbReference>
<proteinExistence type="predicted"/>
<dbReference type="PANTHER" id="PTHR33371:SF4">
    <property type="entry name" value="INTERMEMBRANE PHOSPHOLIPID TRANSPORT SYSTEM BINDING PROTEIN MLAD"/>
    <property type="match status" value="1"/>
</dbReference>
<evidence type="ECO:0000256" key="1">
    <source>
        <dbReference type="SAM" id="Coils"/>
    </source>
</evidence>
<sequence>MASNRSYTIIGAFLLGAIALVAVGILTFGNTGLFKQERQAVIFFNQSVLGLTNGSRVLFRGVQVGTVRRVQLRLNPHGGARIAVTIEMSGSDVVMPNGRALPEDVTIQQMVKRGLRAQLVVYSYVTSQLAVNLDFDPNNKPNFVVPPGQLDLPEIPAIPSEISQLKDTVAQIPWKKTLNQVNQTMTTMVQLAQDLDKTVNSLRPNLDQTTKTTQQTLETVQKAVAANNKQLQATLASVKRLSDTANDQIAKRNGQIDKLLSNAEQTSQNLNKISKNLDQLTDPDSGTRQDVQSTVRDLSAAASSLRRFAEKIERDPHTLLYGGSR</sequence>
<evidence type="ECO:0000256" key="2">
    <source>
        <dbReference type="SAM" id="MobiDB-lite"/>
    </source>
</evidence>
<reference evidence="5 6" key="1">
    <citation type="submission" date="2013-03" db="EMBL/GenBank/DDBJ databases">
        <title>Salinisphaera hydrothermalis C41B8 Genome Sequencing.</title>
        <authorList>
            <person name="Li C."/>
            <person name="Lai Q."/>
            <person name="Shao Z."/>
        </authorList>
    </citation>
    <scope>NUCLEOTIDE SEQUENCE [LARGE SCALE GENOMIC DNA]</scope>
    <source>
        <strain evidence="5 6">C41B8</strain>
    </source>
</reference>
<keyword evidence="3" id="KW-0472">Membrane</keyword>
<dbReference type="Pfam" id="PF02470">
    <property type="entry name" value="MlaD"/>
    <property type="match status" value="1"/>
</dbReference>
<dbReference type="RefSeq" id="WP_037332698.1">
    <property type="nucleotide sequence ID" value="NZ_APNK01000001.1"/>
</dbReference>
<evidence type="ECO:0000313" key="6">
    <source>
        <dbReference type="Proteomes" id="UP000028302"/>
    </source>
</evidence>
<evidence type="ECO:0000313" key="5">
    <source>
        <dbReference type="EMBL" id="KEZ79168.1"/>
    </source>
</evidence>
<comment type="caution">
    <text evidence="5">The sequence shown here is derived from an EMBL/GenBank/DDBJ whole genome shotgun (WGS) entry which is preliminary data.</text>
</comment>